<dbReference type="PANTHER" id="PTHR33744">
    <property type="entry name" value="CARBOHYDRATE DIACID REGULATOR"/>
    <property type="match status" value="1"/>
</dbReference>
<evidence type="ECO:0000313" key="4">
    <source>
        <dbReference type="Proteomes" id="UP000295681"/>
    </source>
</evidence>
<accession>A0A4R5N774</accession>
<dbReference type="InterPro" id="IPR025736">
    <property type="entry name" value="PucR_C-HTH_dom"/>
</dbReference>
<comment type="caution">
    <text evidence="3">The sequence shown here is derived from an EMBL/GenBank/DDBJ whole genome shotgun (WGS) entry which is preliminary data.</text>
</comment>
<organism evidence="3 4">
    <name type="scientific">Leuconostoc fallax</name>
    <dbReference type="NCBI Taxonomy" id="1251"/>
    <lineage>
        <taxon>Bacteria</taxon>
        <taxon>Bacillati</taxon>
        <taxon>Bacillota</taxon>
        <taxon>Bacilli</taxon>
        <taxon>Lactobacillales</taxon>
        <taxon>Lactobacillaceae</taxon>
        <taxon>Leuconostoc</taxon>
    </lineage>
</organism>
<evidence type="ECO:0000259" key="1">
    <source>
        <dbReference type="Pfam" id="PF07905"/>
    </source>
</evidence>
<dbReference type="InterPro" id="IPR051448">
    <property type="entry name" value="CdaR-like_regulators"/>
</dbReference>
<evidence type="ECO:0000313" key="3">
    <source>
        <dbReference type="EMBL" id="TDG67647.1"/>
    </source>
</evidence>
<dbReference type="InterPro" id="IPR012914">
    <property type="entry name" value="PucR_dom"/>
</dbReference>
<dbReference type="RefSeq" id="WP_133264612.1">
    <property type="nucleotide sequence ID" value="NZ_JAGYGP010000001.1"/>
</dbReference>
<protein>
    <recommendedName>
        <fullName evidence="5">PucR C-terminal helix-turn-helix domain-containing protein</fullName>
    </recommendedName>
</protein>
<dbReference type="EMBL" id="PUFI01000015">
    <property type="protein sequence ID" value="TDG67647.1"/>
    <property type="molecule type" value="Genomic_DNA"/>
</dbReference>
<name>A0A4R5N774_9LACO</name>
<dbReference type="Gene3D" id="1.10.10.2840">
    <property type="entry name" value="PucR C-terminal helix-turn-helix domain"/>
    <property type="match status" value="1"/>
</dbReference>
<gene>
    <name evidence="3" type="ORF">C5L23_001446</name>
</gene>
<dbReference type="InterPro" id="IPR042070">
    <property type="entry name" value="PucR_C-HTH_sf"/>
</dbReference>
<evidence type="ECO:0000259" key="2">
    <source>
        <dbReference type="Pfam" id="PF13556"/>
    </source>
</evidence>
<dbReference type="STRING" id="907931.GCA_000165675_00056"/>
<proteinExistence type="predicted"/>
<feature type="domain" description="PucR C-terminal helix-turn-helix" evidence="2">
    <location>
        <begin position="460"/>
        <end position="518"/>
    </location>
</feature>
<feature type="domain" description="Purine catabolism PurC-like" evidence="1">
    <location>
        <begin position="6"/>
        <end position="121"/>
    </location>
</feature>
<evidence type="ECO:0008006" key="5">
    <source>
        <dbReference type="Google" id="ProtNLM"/>
    </source>
</evidence>
<sequence length="526" mass="60723">MQLSILLNQPQFNRILLANHTANLDVNVITIGMMEAPDIAEYVVPGQILVTTGFHFQNNIPALIALIEVMSKHRAAAIGIKQHRYFDKIPDVVLQKANDLKFAILLLPADVGLSVIVRDLLHVVLEQQTDQLTNIMQQTLLLSQFILKGRSDQEILTQIASLLGHNVFLINSYGQLISKNNNAIINQEDLEENTRKLDLLSINNQQLLYLKDTAVLLFPLKSDNNLNRRFLILQQKSIEYSEQRLLIENIVNLLSLENMKVQMNISTSRIRQNELFVTLLNQSLSKNIISSNLKLNGFSVDDYYQAFAIEDMNFIKAPNHNSIMHRVSSLIHWFFEKKDITPITIYWNFQLFVLLPYSTNILAELKLLQNFLQQTLVNSKIHIGYTPYEQTLLDIKKLVNEATEALTLSIHSNKAKLTKFRPKQVSDLLQLLPEKETTTFIDNILKPILDIKNKDEREQLLQTIAYYFTENRSILSVSKILFVHRNTTMYRLKKIEKLLGFQLDDFNESEQLQLAIRLYMLNKPKI</sequence>
<dbReference type="AlphaFoldDB" id="A0A4R5N774"/>
<keyword evidence="4" id="KW-1185">Reference proteome</keyword>
<reference evidence="3 4" key="1">
    <citation type="journal article" date="2019" name="Appl. Microbiol. Biotechnol.">
        <title>Uncovering carbohydrate metabolism through a genotype-phenotype association study of 56 lactic acid bacteria genomes.</title>
        <authorList>
            <person name="Buron-Moles G."/>
            <person name="Chailyan A."/>
            <person name="Dolejs I."/>
            <person name="Forster J."/>
            <person name="Miks M.H."/>
        </authorList>
    </citation>
    <scope>NUCLEOTIDE SEQUENCE [LARGE SCALE GENOMIC DNA]</scope>
    <source>
        <strain evidence="3 4">ATCC 700006</strain>
    </source>
</reference>
<dbReference type="Proteomes" id="UP000295681">
    <property type="component" value="Unassembled WGS sequence"/>
</dbReference>
<dbReference type="Pfam" id="PF13556">
    <property type="entry name" value="HTH_30"/>
    <property type="match status" value="1"/>
</dbReference>
<dbReference type="PANTHER" id="PTHR33744:SF1">
    <property type="entry name" value="DNA-BINDING TRANSCRIPTIONAL ACTIVATOR ADER"/>
    <property type="match status" value="1"/>
</dbReference>
<dbReference type="Pfam" id="PF07905">
    <property type="entry name" value="PucR"/>
    <property type="match status" value="1"/>
</dbReference>